<dbReference type="Proteomes" id="UP000620124">
    <property type="component" value="Unassembled WGS sequence"/>
</dbReference>
<reference evidence="6" key="1">
    <citation type="submission" date="2020-05" db="EMBL/GenBank/DDBJ databases">
        <title>Mycena genomes resolve the evolution of fungal bioluminescence.</title>
        <authorList>
            <person name="Tsai I.J."/>
        </authorList>
    </citation>
    <scope>NUCLEOTIDE SEQUENCE</scope>
    <source>
        <strain evidence="6">CCC161011</strain>
    </source>
</reference>
<dbReference type="GO" id="GO:0008381">
    <property type="term" value="F:mechanosensitive monoatomic ion channel activity"/>
    <property type="evidence" value="ECO:0007669"/>
    <property type="project" value="TreeGrafter"/>
</dbReference>
<name>A0A8H7D9Y9_9AGAR</name>
<dbReference type="EMBL" id="JACAZI010000003">
    <property type="protein sequence ID" value="KAF7365007.1"/>
    <property type="molecule type" value="Genomic_DNA"/>
</dbReference>
<dbReference type="InterPro" id="IPR037673">
    <property type="entry name" value="MSC/AndL"/>
</dbReference>
<dbReference type="PANTHER" id="PTHR30266">
    <property type="entry name" value="MECHANOSENSITIVE CHANNEL MSCL"/>
    <property type="match status" value="1"/>
</dbReference>
<dbReference type="InterPro" id="IPR036019">
    <property type="entry name" value="MscL_channel"/>
</dbReference>
<dbReference type="SUPFAM" id="SSF81330">
    <property type="entry name" value="Gated mechanosensitive channel"/>
    <property type="match status" value="1"/>
</dbReference>
<dbReference type="GO" id="GO:0016020">
    <property type="term" value="C:membrane"/>
    <property type="evidence" value="ECO:0007669"/>
    <property type="project" value="UniProtKB-SubCell"/>
</dbReference>
<dbReference type="Pfam" id="PF01741">
    <property type="entry name" value="MscL"/>
    <property type="match status" value="1"/>
</dbReference>
<dbReference type="AlphaFoldDB" id="A0A8H7D9Y9"/>
<evidence type="ECO:0000256" key="5">
    <source>
        <dbReference type="SAM" id="Phobius"/>
    </source>
</evidence>
<dbReference type="PANTHER" id="PTHR30266:SF2">
    <property type="entry name" value="LARGE-CONDUCTANCE MECHANOSENSITIVE CHANNEL"/>
    <property type="match status" value="1"/>
</dbReference>
<sequence length="174" mass="19540">MSDNQGEPAFRRKLKSAWQGFKDFIGRDNVLEVSLGLIISNSFQRIVNSLVSDILLPVLSLLPFIDRNMPSKFAVLRNGPNAPYNTIAQADDDGAITLNYGSFIDAVFNFFFIGIALFLLAQAYAVASNDTVIKHTVKCDYCRKYIPEKAKRCSFCTSWRDGREEQETSALAQR</sequence>
<dbReference type="Gene3D" id="1.10.1200.120">
    <property type="entry name" value="Large-conductance mechanosensitive channel, MscL, domain 1"/>
    <property type="match status" value="1"/>
</dbReference>
<protein>
    <submittedName>
        <fullName evidence="6">Ion channel</fullName>
    </submittedName>
</protein>
<keyword evidence="4 5" id="KW-0472">Membrane</keyword>
<keyword evidence="2 5" id="KW-0812">Transmembrane</keyword>
<evidence type="ECO:0000256" key="3">
    <source>
        <dbReference type="ARBA" id="ARBA00022989"/>
    </source>
</evidence>
<proteinExistence type="predicted"/>
<evidence type="ECO:0000313" key="7">
    <source>
        <dbReference type="Proteomes" id="UP000620124"/>
    </source>
</evidence>
<evidence type="ECO:0000313" key="6">
    <source>
        <dbReference type="EMBL" id="KAF7365007.1"/>
    </source>
</evidence>
<feature type="transmembrane region" description="Helical" evidence="5">
    <location>
        <begin position="106"/>
        <end position="127"/>
    </location>
</feature>
<evidence type="ECO:0000256" key="2">
    <source>
        <dbReference type="ARBA" id="ARBA00022692"/>
    </source>
</evidence>
<evidence type="ECO:0000256" key="4">
    <source>
        <dbReference type="ARBA" id="ARBA00023136"/>
    </source>
</evidence>
<dbReference type="OrthoDB" id="10010920at2759"/>
<organism evidence="6 7">
    <name type="scientific">Mycena venus</name>
    <dbReference type="NCBI Taxonomy" id="2733690"/>
    <lineage>
        <taxon>Eukaryota</taxon>
        <taxon>Fungi</taxon>
        <taxon>Dikarya</taxon>
        <taxon>Basidiomycota</taxon>
        <taxon>Agaricomycotina</taxon>
        <taxon>Agaricomycetes</taxon>
        <taxon>Agaricomycetidae</taxon>
        <taxon>Agaricales</taxon>
        <taxon>Marasmiineae</taxon>
        <taxon>Mycenaceae</taxon>
        <taxon>Mycena</taxon>
    </lineage>
</organism>
<accession>A0A8H7D9Y9</accession>
<evidence type="ECO:0000256" key="1">
    <source>
        <dbReference type="ARBA" id="ARBA00004141"/>
    </source>
</evidence>
<comment type="subcellular location">
    <subcellularLocation>
        <location evidence="1">Membrane</location>
        <topology evidence="1">Multi-pass membrane protein</topology>
    </subcellularLocation>
</comment>
<keyword evidence="3 5" id="KW-1133">Transmembrane helix</keyword>
<gene>
    <name evidence="6" type="ORF">MVEN_00371800</name>
</gene>
<comment type="caution">
    <text evidence="6">The sequence shown here is derived from an EMBL/GenBank/DDBJ whole genome shotgun (WGS) entry which is preliminary data.</text>
</comment>
<keyword evidence="7" id="KW-1185">Reference proteome</keyword>